<feature type="region of interest" description="Disordered" evidence="3">
    <location>
        <begin position="672"/>
        <end position="692"/>
    </location>
</feature>
<keyword evidence="6" id="KW-1185">Reference proteome</keyword>
<protein>
    <recommendedName>
        <fullName evidence="4">UBC core domain-containing protein</fullName>
    </recommendedName>
</protein>
<comment type="caution">
    <text evidence="5">The sequence shown here is derived from an EMBL/GenBank/DDBJ whole genome shotgun (WGS) entry which is preliminary data.</text>
</comment>
<evidence type="ECO:0000256" key="1">
    <source>
        <dbReference type="ARBA" id="ARBA00022679"/>
    </source>
</evidence>
<feature type="compositionally biased region" description="Basic residues" evidence="3">
    <location>
        <begin position="128"/>
        <end position="145"/>
    </location>
</feature>
<dbReference type="CDD" id="cd23810">
    <property type="entry name" value="UBCc_BIRC6"/>
    <property type="match status" value="1"/>
</dbReference>
<name>A0ABR3F3E5_9AGAR</name>
<evidence type="ECO:0000256" key="3">
    <source>
        <dbReference type="SAM" id="MobiDB-lite"/>
    </source>
</evidence>
<dbReference type="InterPro" id="IPR016135">
    <property type="entry name" value="UBQ-conjugating_enzyme/RWD"/>
</dbReference>
<dbReference type="SUPFAM" id="SSF54495">
    <property type="entry name" value="UBC-like"/>
    <property type="match status" value="1"/>
</dbReference>
<reference evidence="5 6" key="1">
    <citation type="submission" date="2024-02" db="EMBL/GenBank/DDBJ databases">
        <title>A draft genome for the cacao thread blight pathogen Marasmius crinis-equi.</title>
        <authorList>
            <person name="Cohen S.P."/>
            <person name="Baruah I.K."/>
            <person name="Amoako-Attah I."/>
            <person name="Bukari Y."/>
            <person name="Meinhardt L.W."/>
            <person name="Bailey B.A."/>
        </authorList>
    </citation>
    <scope>NUCLEOTIDE SEQUENCE [LARGE SCALE GENOMIC DNA]</scope>
    <source>
        <strain evidence="5 6">GH-76</strain>
    </source>
</reference>
<dbReference type="Proteomes" id="UP001465976">
    <property type="component" value="Unassembled WGS sequence"/>
</dbReference>
<feature type="domain" description="UBC core" evidence="4">
    <location>
        <begin position="417"/>
        <end position="577"/>
    </location>
</feature>
<gene>
    <name evidence="5" type="ORF">V5O48_012242</name>
</gene>
<accession>A0ABR3F3E5</accession>
<evidence type="ECO:0000313" key="5">
    <source>
        <dbReference type="EMBL" id="KAL0569727.1"/>
    </source>
</evidence>
<evidence type="ECO:0000256" key="2">
    <source>
        <dbReference type="ARBA" id="ARBA00022786"/>
    </source>
</evidence>
<feature type="compositionally biased region" description="Basic and acidic residues" evidence="3">
    <location>
        <begin position="147"/>
        <end position="156"/>
    </location>
</feature>
<dbReference type="PANTHER" id="PTHR46116">
    <property type="entry name" value="(E3-INDEPENDENT) E2 UBIQUITIN-CONJUGATING ENZYME"/>
    <property type="match status" value="1"/>
</dbReference>
<evidence type="ECO:0000313" key="6">
    <source>
        <dbReference type="Proteomes" id="UP001465976"/>
    </source>
</evidence>
<dbReference type="PANTHER" id="PTHR46116:SF39">
    <property type="entry name" value="BACULOVIRAL IAP REPEAT-CONTAINING PROTEIN 6"/>
    <property type="match status" value="1"/>
</dbReference>
<dbReference type="InterPro" id="IPR000608">
    <property type="entry name" value="UBC"/>
</dbReference>
<keyword evidence="2" id="KW-0833">Ubl conjugation pathway</keyword>
<feature type="region of interest" description="Disordered" evidence="3">
    <location>
        <begin position="99"/>
        <end position="156"/>
    </location>
</feature>
<proteinExistence type="predicted"/>
<dbReference type="EMBL" id="JBAHYK010001063">
    <property type="protein sequence ID" value="KAL0569727.1"/>
    <property type="molecule type" value="Genomic_DNA"/>
</dbReference>
<organism evidence="5 6">
    <name type="scientific">Marasmius crinis-equi</name>
    <dbReference type="NCBI Taxonomy" id="585013"/>
    <lineage>
        <taxon>Eukaryota</taxon>
        <taxon>Fungi</taxon>
        <taxon>Dikarya</taxon>
        <taxon>Basidiomycota</taxon>
        <taxon>Agaricomycotina</taxon>
        <taxon>Agaricomycetes</taxon>
        <taxon>Agaricomycetidae</taxon>
        <taxon>Agaricales</taxon>
        <taxon>Marasmiineae</taxon>
        <taxon>Marasmiaceae</taxon>
        <taxon>Marasmius</taxon>
    </lineage>
</organism>
<dbReference type="Gene3D" id="3.10.110.10">
    <property type="entry name" value="Ubiquitin Conjugating Enzyme"/>
    <property type="match status" value="1"/>
</dbReference>
<keyword evidence="1" id="KW-0808">Transferase</keyword>
<evidence type="ECO:0000259" key="4">
    <source>
        <dbReference type="PROSITE" id="PS50127"/>
    </source>
</evidence>
<sequence>MHKVVLFKEGDGPIPPSLSHLLHAPCSSCKTNHCRGCFKAVSCTPNCKGAPTNGKSKNKASVCQVTSCCAEGRAIAIFECLGGFDWQYLGEQETSATRVQKATQGRSSSSSSVGPGGTGYSTGGDYHYHHHHRGSTKSSRGRGSRTRSTEKNTEALSEHWDQIVTRTFRILVELLPRQYADDAEVFDMLPHSSIGNLIALSCVPEYLASLLRNDSVSDWIKRSEVYHAMLALLRRLAECELTVQVLLKPRFEQEKPPGITKWMWGDAEIAWSRDSGGHPEMNPPLFDYFRKLTKQCESFLAGACQADLVEAGDAGDEDTIKAASLCGEIMAVRDDLVRAMGVLGIASDGGWRAKAKAGGKGKGKARVVEEEYRSACERLAFKHVEFVAFAGGDGRLSNILSYAKDLIGSAMSTRVPKDRFHLIKELATMATSLPEGIFVRVDETRNDAIKAMIAGPPSTPYAGGLFEFDIFLPMTYPNTPPLVTLKTTGGGSVRFNPNLYNCGKVCLSLLGTWSGSADEQWKPGKSTLLQVLISIQSMILVEAPYFNEPGYGQVNLKNRESIEYNLNIQAQTTRWAIVEWMKDQHKAGMWAEVIAAHFLVKKDEIRNQLNEWHTKNPSIQNYSASSVMSLPSISSVWGSMWSDDDIPGDEMGMGMGMGMGKGKGKGVMLSNIQNSNSNSNRTKTPSTGGGGVNLLQQFEDGLKTIEGWGLHY</sequence>
<dbReference type="PROSITE" id="PS50127">
    <property type="entry name" value="UBC_2"/>
    <property type="match status" value="1"/>
</dbReference>
<dbReference type="Pfam" id="PF00179">
    <property type="entry name" value="UQ_con"/>
    <property type="match status" value="1"/>
</dbReference>
<dbReference type="SMART" id="SM00212">
    <property type="entry name" value="UBCc"/>
    <property type="match status" value="1"/>
</dbReference>